<name>A0A8S9K2V2_BRACR</name>
<dbReference type="InterPro" id="IPR057554">
    <property type="entry name" value="SAC9_C"/>
</dbReference>
<accession>A0A8S9K2V2</accession>
<dbReference type="PANTHER" id="PTHR46817">
    <property type="entry name" value="PHOSPHOINOSITIDE PHOSPHATASE SAC9-RELATED"/>
    <property type="match status" value="1"/>
</dbReference>
<dbReference type="Pfam" id="PF24791">
    <property type="entry name" value="SAC9_C8D"/>
    <property type="match status" value="1"/>
</dbReference>
<evidence type="ECO:0000313" key="2">
    <source>
        <dbReference type="EMBL" id="KAF2589070.1"/>
    </source>
</evidence>
<proteinExistence type="predicted"/>
<dbReference type="PANTHER" id="PTHR46817:SF1">
    <property type="entry name" value="SAC DOMAIN-CONTAINING PROTEIN"/>
    <property type="match status" value="1"/>
</dbReference>
<reference evidence="2" key="1">
    <citation type="submission" date="2019-12" db="EMBL/GenBank/DDBJ databases">
        <title>Genome sequencing and annotation of Brassica cretica.</title>
        <authorList>
            <person name="Studholme D.J."/>
            <person name="Sarris P.F."/>
        </authorList>
    </citation>
    <scope>NUCLEOTIDE SEQUENCE</scope>
    <source>
        <strain evidence="2">PFS-102/07</strain>
        <tissue evidence="2">Leaf</tissue>
    </source>
</reference>
<protein>
    <recommendedName>
        <fullName evidence="1">SAC domain-containing protein</fullName>
    </recommendedName>
</protein>
<dbReference type="PROSITE" id="PS50275">
    <property type="entry name" value="SAC"/>
    <property type="match status" value="1"/>
</dbReference>
<dbReference type="InterPro" id="IPR057555">
    <property type="entry name" value="SAC9_GBDL_1st"/>
</dbReference>
<sequence length="1368" mass="150199">MTFASDDRLLQLHASLQGNGQKTSIVVITLDSNEVYIISSLFSRPDTQVIYIDPTTGILRYNGKPGLDNFKSEREAVDYITNGSRGVSRSSVYARAILGYAVLGSFGMLLVATKLNPSVPELPGGGCVYTVAESQWVKVPLHNPQPQGKGEVKNIQELTELDIDGKHYFCDTRDITRPFPSRVPVQSPDDEFVWNKWLSLPFKNIGLPEHCVILLQGFAEYRPFGSSGQLEGIVALMARRSRLHPGTRYLARGINSCSGTGNEVECEQLVWTPKKHGQSIAFSSYIWRRGTIPIWWGAELKMTAAEAEIYVAAKDPYKGSTEYYQRLSKRYDTRNLDAPVGENQKKKAFVPIVCINLLRSGEGKSESILVQHFEESMNFIKSGGKLPYTRVHLINYDWHASVKLKGEQQTIEGLWMYLKSPTMAIGITEGDYLPSRQRLKDCRGEVICVDDVEGAFCLRSHQNGVIRFNCADSLDRTNAASFFGGLQVFVEQCRRLGISLDTDIGYGYNSGRPIRDEDIAITGAGARLHEKDTSSLSLLYDFEELEGQLDFLTRVVSVTFYPAGSLKIPMTLGQIEVLGVSLPWKGMFTSERTGGRLAEIAGKTKEDEVPFSSCSDSNPFAAKTLQTETVSTPVQQNDPFPSNLLDLLTGEVSASDPFPQPAVECVASGGNDMLDFLDQAVVQYSGPETVPSMSSSQDKSPRESGSHLYLNCLKSVMGPNMGRKLEFIEAMKLEIERLRLNISAAERDRALLSIGIDPATINPNSSHDEIANALAVLGQASLEDKLIASIGLEKLENSVIDFWNINGIGEGCNGGVCQVRAEVNKNSVGATTKSLGGEPGSVFLCLQCRKKACKSCCAGRGAVLLSKSYSRDNANGGGSLADGSATSIGSDQYMCKNCCNTIVLEALIVDYVRVLVSLRRSGRVDDACREALNEVFGSNLANHLAVRGQPSPKPEDFNVLHQILGQEESLAEFPYASFLHKVETGTDSAPFLSLLTPLNLASSSSYWKAPPSSSSVEAVIILNTLSDVNSVILLVSPCGYSDADAPTVQIWASNDINKETRTLMGKWDVQSFVRSSPELYGPEKSGRAPRHIKFAFKNPIRCRIIWVTLRLPRLGSSSVSLDRNINLLSLDENPFAPPIPRRASFGATTENEPCLHAKRILVSGNSRRDKALASLQSVDSMSVRNWLDRPPRLNRFLIPLEAERPMANDLVLELYLQPGSPLASGFRLDAFTAIKPRVTHSPSSGVVDIWDPTSIIMEDRHVSPAVLYIQVSALQDQYKMVTIAEYRLPEARVGTQMYFDFPKQVQGRRVSFKLLGDVAALADDPAETDDLSGRASPFAAGLSLANRIKLYYYADPYEVGKWASLSAV</sequence>
<dbReference type="InterPro" id="IPR057557">
    <property type="entry name" value="SAC9_C8D"/>
</dbReference>
<comment type="caution">
    <text evidence="2">The sequence shown here is derived from an EMBL/GenBank/DDBJ whole genome shotgun (WGS) entry which is preliminary data.</text>
</comment>
<dbReference type="Pfam" id="PF02383">
    <property type="entry name" value="Syja_N"/>
    <property type="match status" value="1"/>
</dbReference>
<dbReference type="InterPro" id="IPR057553">
    <property type="entry name" value="SAC9_GBDL_2nd"/>
</dbReference>
<dbReference type="Pfam" id="PF24765">
    <property type="entry name" value="SAC9_C"/>
    <property type="match status" value="1"/>
</dbReference>
<dbReference type="Pfam" id="PF24790">
    <property type="entry name" value="SAC9_GBDL_1st"/>
    <property type="match status" value="1"/>
</dbReference>
<feature type="domain" description="SAC" evidence="1">
    <location>
        <begin position="158"/>
        <end position="498"/>
    </location>
</feature>
<evidence type="ECO:0000259" key="1">
    <source>
        <dbReference type="PROSITE" id="PS50275"/>
    </source>
</evidence>
<dbReference type="EMBL" id="QGKY02000190">
    <property type="protein sequence ID" value="KAF2589070.1"/>
    <property type="molecule type" value="Genomic_DNA"/>
</dbReference>
<dbReference type="Pfam" id="PF24789">
    <property type="entry name" value="SAC9_GBDL_2nd"/>
    <property type="match status" value="1"/>
</dbReference>
<gene>
    <name evidence="2" type="ORF">F2Q70_00041149</name>
</gene>
<dbReference type="InterPro" id="IPR002013">
    <property type="entry name" value="SAC_dom"/>
</dbReference>
<dbReference type="GO" id="GO:0016791">
    <property type="term" value="F:phosphatase activity"/>
    <property type="evidence" value="ECO:0007669"/>
    <property type="project" value="InterPro"/>
</dbReference>
<organism evidence="2">
    <name type="scientific">Brassica cretica</name>
    <name type="common">Mustard</name>
    <dbReference type="NCBI Taxonomy" id="69181"/>
    <lineage>
        <taxon>Eukaryota</taxon>
        <taxon>Viridiplantae</taxon>
        <taxon>Streptophyta</taxon>
        <taxon>Embryophyta</taxon>
        <taxon>Tracheophyta</taxon>
        <taxon>Spermatophyta</taxon>
        <taxon>Magnoliopsida</taxon>
        <taxon>eudicotyledons</taxon>
        <taxon>Gunneridae</taxon>
        <taxon>Pentapetalae</taxon>
        <taxon>rosids</taxon>
        <taxon>malvids</taxon>
        <taxon>Brassicales</taxon>
        <taxon>Brassicaceae</taxon>
        <taxon>Brassiceae</taxon>
        <taxon>Brassica</taxon>
    </lineage>
</organism>